<reference evidence="2 3" key="1">
    <citation type="submission" date="2019-09" db="EMBL/GenBank/DDBJ databases">
        <title>Isolation and characterization of two phi29 phages that infect Bacillus pumilis.</title>
        <authorList>
            <person name="Batinovic S."/>
            <person name="Rice D."/>
            <person name="Beer M."/>
            <person name="Petrovski S."/>
        </authorList>
    </citation>
    <scope>NUCLEOTIDE SEQUENCE [LARGE SCALE GENOMIC DNA]</scope>
</reference>
<dbReference type="GeneID" id="56239305"/>
<feature type="compositionally biased region" description="Basic and acidic residues" evidence="1">
    <location>
        <begin position="113"/>
        <end position="123"/>
    </location>
</feature>
<name>A0A5Q2WD91_9CAUD</name>
<sequence>MSSRTTELRHLVEMHSQHMEDVSQSDKIEIGRKKIFNFKYPFFDENYRSVFETNFIRTFYFNEIGYETEAQFFFHLETWLRVNMGYWSKMFESELIEFDPLKNVDITRDYNKKNNKEQDDTRNIDSSLNSETDRTSNVKGDSRSDQTNRQVDKANQSDDDFNRALDSNMPDNRLTLTLNDGEGALPYASNIKENTANKKRDSNRTSDITGSDIGKTQTDAVGKTDQKSTANTKDKFNSSINNVEDYIFHEFGKTGTETYSEMLEKYRGTLLRIERMIFDEMKELFLMIY</sequence>
<dbReference type="EMBL" id="MN524844">
    <property type="protein sequence ID" value="QGH74210.1"/>
    <property type="molecule type" value="Genomic_DNA"/>
</dbReference>
<feature type="compositionally biased region" description="Basic and acidic residues" evidence="1">
    <location>
        <begin position="195"/>
        <end position="204"/>
    </location>
</feature>
<feature type="region of interest" description="Disordered" evidence="1">
    <location>
        <begin position="113"/>
        <end position="231"/>
    </location>
</feature>
<dbReference type="Proteomes" id="UP000361147">
    <property type="component" value="Segment"/>
</dbReference>
<feature type="compositionally biased region" description="Basic and acidic residues" evidence="1">
    <location>
        <begin position="131"/>
        <end position="163"/>
    </location>
</feature>
<dbReference type="RefSeq" id="YP_009910587.1">
    <property type="nucleotide sequence ID" value="NC_049971.1"/>
</dbReference>
<evidence type="ECO:0000313" key="3">
    <source>
        <dbReference type="Proteomes" id="UP000361147"/>
    </source>
</evidence>
<keyword evidence="3" id="KW-1185">Reference proteome</keyword>
<protein>
    <submittedName>
        <fullName evidence="2">Lower collar protein</fullName>
    </submittedName>
</protein>
<dbReference type="KEGG" id="vg:56239305"/>
<organism evidence="2 3">
    <name type="scientific">Bacillus phage vB_Bpu_PumA1</name>
    <dbReference type="NCBI Taxonomy" id="2662127"/>
    <lineage>
        <taxon>Viruses</taxon>
        <taxon>Duplodnaviria</taxon>
        <taxon>Heunggongvirae</taxon>
        <taxon>Uroviricota</taxon>
        <taxon>Caudoviricetes</taxon>
        <taxon>Salasmaviridae</taxon>
        <taxon>Bundooravirus</taxon>
        <taxon>Bundooravirus PumA1</taxon>
    </lineage>
</organism>
<proteinExistence type="predicted"/>
<evidence type="ECO:0000313" key="2">
    <source>
        <dbReference type="EMBL" id="QGH74210.1"/>
    </source>
</evidence>
<feature type="compositionally biased region" description="Basic and acidic residues" evidence="1">
    <location>
        <begin position="222"/>
        <end position="231"/>
    </location>
</feature>
<accession>A0A5Q2WD91</accession>
<feature type="compositionally biased region" description="Polar residues" evidence="1">
    <location>
        <begin position="205"/>
        <end position="219"/>
    </location>
</feature>
<evidence type="ECO:0000256" key="1">
    <source>
        <dbReference type="SAM" id="MobiDB-lite"/>
    </source>
</evidence>